<organism evidence="5 6">
    <name type="scientific">Algisphaera agarilytica</name>
    <dbReference type="NCBI Taxonomy" id="1385975"/>
    <lineage>
        <taxon>Bacteria</taxon>
        <taxon>Pseudomonadati</taxon>
        <taxon>Planctomycetota</taxon>
        <taxon>Phycisphaerae</taxon>
        <taxon>Phycisphaerales</taxon>
        <taxon>Phycisphaeraceae</taxon>
        <taxon>Algisphaera</taxon>
    </lineage>
</organism>
<keyword evidence="6" id="KW-1185">Reference proteome</keyword>
<dbReference type="PROSITE" id="PS01124">
    <property type="entry name" value="HTH_ARAC_FAMILY_2"/>
    <property type="match status" value="1"/>
</dbReference>
<dbReference type="GO" id="GO:0003700">
    <property type="term" value="F:DNA-binding transcription factor activity"/>
    <property type="evidence" value="ECO:0007669"/>
    <property type="project" value="InterPro"/>
</dbReference>
<evidence type="ECO:0000313" key="6">
    <source>
        <dbReference type="Proteomes" id="UP000541810"/>
    </source>
</evidence>
<dbReference type="PROSITE" id="PS00041">
    <property type="entry name" value="HTH_ARAC_FAMILY_1"/>
    <property type="match status" value="1"/>
</dbReference>
<dbReference type="InterPro" id="IPR009057">
    <property type="entry name" value="Homeodomain-like_sf"/>
</dbReference>
<dbReference type="Pfam" id="PF02311">
    <property type="entry name" value="AraC_binding"/>
    <property type="match status" value="1"/>
</dbReference>
<dbReference type="PRINTS" id="PR00032">
    <property type="entry name" value="HTHARAC"/>
</dbReference>
<evidence type="ECO:0000259" key="4">
    <source>
        <dbReference type="PROSITE" id="PS01124"/>
    </source>
</evidence>
<comment type="caution">
    <text evidence="5">The sequence shown here is derived from an EMBL/GenBank/DDBJ whole genome shotgun (WGS) entry which is preliminary data.</text>
</comment>
<gene>
    <name evidence="5" type="ORF">HNQ40_000019</name>
</gene>
<dbReference type="EMBL" id="JACHGY010000001">
    <property type="protein sequence ID" value="MBB6428213.1"/>
    <property type="molecule type" value="Genomic_DNA"/>
</dbReference>
<dbReference type="PANTHER" id="PTHR43280:SF27">
    <property type="entry name" value="TRANSCRIPTIONAL REGULATOR MTLR"/>
    <property type="match status" value="1"/>
</dbReference>
<reference evidence="5 6" key="1">
    <citation type="submission" date="2020-08" db="EMBL/GenBank/DDBJ databases">
        <title>Genomic Encyclopedia of Type Strains, Phase IV (KMG-IV): sequencing the most valuable type-strain genomes for metagenomic binning, comparative biology and taxonomic classification.</title>
        <authorList>
            <person name="Goeker M."/>
        </authorList>
    </citation>
    <scope>NUCLEOTIDE SEQUENCE [LARGE SCALE GENOMIC DNA]</scope>
    <source>
        <strain evidence="5 6">DSM 103725</strain>
    </source>
</reference>
<dbReference type="InterPro" id="IPR018062">
    <property type="entry name" value="HTH_AraC-typ_CS"/>
</dbReference>
<protein>
    <submittedName>
        <fullName evidence="5">AraC-like DNA-binding protein</fullName>
    </submittedName>
</protein>
<evidence type="ECO:0000313" key="5">
    <source>
        <dbReference type="EMBL" id="MBB6428213.1"/>
    </source>
</evidence>
<keyword evidence="1" id="KW-0805">Transcription regulation</keyword>
<accession>A0A7X0H2R9</accession>
<dbReference type="GO" id="GO:0043565">
    <property type="term" value="F:sequence-specific DNA binding"/>
    <property type="evidence" value="ECO:0007669"/>
    <property type="project" value="InterPro"/>
</dbReference>
<dbReference type="Gene3D" id="2.60.120.10">
    <property type="entry name" value="Jelly Rolls"/>
    <property type="match status" value="1"/>
</dbReference>
<dbReference type="InterPro" id="IPR014710">
    <property type="entry name" value="RmlC-like_jellyroll"/>
</dbReference>
<evidence type="ECO:0000256" key="1">
    <source>
        <dbReference type="ARBA" id="ARBA00023015"/>
    </source>
</evidence>
<dbReference type="PANTHER" id="PTHR43280">
    <property type="entry name" value="ARAC-FAMILY TRANSCRIPTIONAL REGULATOR"/>
    <property type="match status" value="1"/>
</dbReference>
<dbReference type="SUPFAM" id="SSF51182">
    <property type="entry name" value="RmlC-like cupins"/>
    <property type="match status" value="1"/>
</dbReference>
<dbReference type="SMART" id="SM00342">
    <property type="entry name" value="HTH_ARAC"/>
    <property type="match status" value="1"/>
</dbReference>
<name>A0A7X0H2R9_9BACT</name>
<dbReference type="Gene3D" id="1.10.10.60">
    <property type="entry name" value="Homeodomain-like"/>
    <property type="match status" value="2"/>
</dbReference>
<keyword evidence="2 5" id="KW-0238">DNA-binding</keyword>
<dbReference type="Pfam" id="PF12833">
    <property type="entry name" value="HTH_18"/>
    <property type="match status" value="1"/>
</dbReference>
<evidence type="ECO:0000256" key="2">
    <source>
        <dbReference type="ARBA" id="ARBA00023125"/>
    </source>
</evidence>
<keyword evidence="3" id="KW-0804">Transcription</keyword>
<dbReference type="AlphaFoldDB" id="A0A7X0H2R9"/>
<proteinExistence type="predicted"/>
<feature type="domain" description="HTH araC/xylS-type" evidence="4">
    <location>
        <begin position="184"/>
        <end position="282"/>
    </location>
</feature>
<sequence length="286" mass="32237">MQPSFEHVVYPEDASFAALHFDGEAFDCPYHIHPEIELLWIESGRGRRLVGDHVGRFEEGELYLFGPDLPHMFYSDPPRDQAVPAKSRYAQFRPDCLGEDFFDRPEMKRLSELLKRADSGIVWPRQAHQGVAERLGEIQEMDAAPRVVALLEMLILVDAQSANGIALASRDYTALATANSDRISRAIDYVHRQLEGEVTLDGAARAANLSPGAFSRFFRKRTGQRFIDFVIDQRLGEACRLLAESDEAIGQIALQVGFNNLSNFNRQFLKRKGLSPSVFRKNLVEG</sequence>
<dbReference type="InterPro" id="IPR020449">
    <property type="entry name" value="Tscrpt_reg_AraC-type_HTH"/>
</dbReference>
<evidence type="ECO:0000256" key="3">
    <source>
        <dbReference type="ARBA" id="ARBA00023163"/>
    </source>
</evidence>
<dbReference type="CDD" id="cd06976">
    <property type="entry name" value="cupin_MtlR-like_N"/>
    <property type="match status" value="1"/>
</dbReference>
<dbReference type="SUPFAM" id="SSF46689">
    <property type="entry name" value="Homeodomain-like"/>
    <property type="match status" value="2"/>
</dbReference>
<dbReference type="RefSeq" id="WP_184675159.1">
    <property type="nucleotide sequence ID" value="NZ_JACHGY010000001.1"/>
</dbReference>
<dbReference type="InterPro" id="IPR003313">
    <property type="entry name" value="AraC-bd"/>
</dbReference>
<dbReference type="Proteomes" id="UP000541810">
    <property type="component" value="Unassembled WGS sequence"/>
</dbReference>
<dbReference type="InterPro" id="IPR011051">
    <property type="entry name" value="RmlC_Cupin_sf"/>
</dbReference>
<dbReference type="InterPro" id="IPR018060">
    <property type="entry name" value="HTH_AraC"/>
</dbReference>